<reference evidence="1 2" key="1">
    <citation type="journal article" date="2010" name="Stand. Genomic Sci.">
        <title>Complete genome sequence of Thermosediminibacter oceani type strain (JW/IW-1228P).</title>
        <authorList>
            <person name="Pitluck S."/>
            <person name="Yasawong M."/>
            <person name="Munk C."/>
            <person name="Nolan M."/>
            <person name="Lapidus A."/>
            <person name="Lucas S."/>
            <person name="Glavina Del Rio T."/>
            <person name="Tice H."/>
            <person name="Cheng J.F."/>
            <person name="Bruce D."/>
            <person name="Detter C."/>
            <person name="Tapia R."/>
            <person name="Han C."/>
            <person name="Goodwin L."/>
            <person name="Liolios K."/>
            <person name="Ivanova N."/>
            <person name="Mavromatis K."/>
            <person name="Mikhailova N."/>
            <person name="Pati A."/>
            <person name="Chen A."/>
            <person name="Palaniappan K."/>
            <person name="Land M."/>
            <person name="Hauser L."/>
            <person name="Chang Y.J."/>
            <person name="Jeffries C.D."/>
            <person name="Rohde M."/>
            <person name="Spring S."/>
            <person name="Sikorski J."/>
            <person name="Goker M."/>
            <person name="Woyke T."/>
            <person name="Bristow J."/>
            <person name="Eisen J.A."/>
            <person name="Markowitz V."/>
            <person name="Hugenholtz P."/>
            <person name="Kyrpides N.C."/>
            <person name="Klenk H.P."/>
        </authorList>
    </citation>
    <scope>NUCLEOTIDE SEQUENCE [LARGE SCALE GENOMIC DNA]</scope>
    <source>
        <strain evidence="2">ATCC BAA-1034 / DSM 16646 / JW/IW-1228P</strain>
    </source>
</reference>
<dbReference type="HOGENOM" id="CLU_3405937_0_0_9"/>
<sequence>MTYVVKHFIPIVKKYSRQLDYEEACSDLVT</sequence>
<protein>
    <submittedName>
        <fullName evidence="1">Uncharacterized protein</fullName>
    </submittedName>
</protein>
<dbReference type="EMBL" id="CP002131">
    <property type="protein sequence ID" value="ADL08937.1"/>
    <property type="molecule type" value="Genomic_DNA"/>
</dbReference>
<dbReference type="AlphaFoldDB" id="D9S158"/>
<dbReference type="KEGG" id="toc:Toce_2225"/>
<accession>D9S158</accession>
<evidence type="ECO:0000313" key="1">
    <source>
        <dbReference type="EMBL" id="ADL08937.1"/>
    </source>
</evidence>
<proteinExistence type="predicted"/>
<dbReference type="Proteomes" id="UP000000272">
    <property type="component" value="Chromosome"/>
</dbReference>
<evidence type="ECO:0000313" key="2">
    <source>
        <dbReference type="Proteomes" id="UP000000272"/>
    </source>
</evidence>
<gene>
    <name evidence="1" type="ordered locus">Toce_2225</name>
</gene>
<name>D9S158_THEOJ</name>
<keyword evidence="2" id="KW-1185">Reference proteome</keyword>
<organism evidence="1 2">
    <name type="scientific">Thermosediminibacter oceani (strain ATCC BAA-1034 / DSM 16646 / JW/IW-1228P)</name>
    <dbReference type="NCBI Taxonomy" id="555079"/>
    <lineage>
        <taxon>Bacteria</taxon>
        <taxon>Bacillati</taxon>
        <taxon>Bacillota</taxon>
        <taxon>Clostridia</taxon>
        <taxon>Thermosediminibacterales</taxon>
        <taxon>Thermosediminibacteraceae</taxon>
        <taxon>Thermosediminibacter</taxon>
    </lineage>
</organism>